<evidence type="ECO:0000313" key="3">
    <source>
        <dbReference type="EMBL" id="AUZ89112.1"/>
    </source>
</evidence>
<dbReference type="EMBL" id="CP024915">
    <property type="protein sequence ID" value="AUZ89112.1"/>
    <property type="molecule type" value="Genomic_DNA"/>
</dbReference>
<dbReference type="AlphaFoldDB" id="A0A2L0UIP2"/>
<dbReference type="InterPro" id="IPR054409">
    <property type="entry name" value="X25_BaPul-like"/>
</dbReference>
<dbReference type="InterPro" id="IPR014756">
    <property type="entry name" value="Ig_E-set"/>
</dbReference>
<dbReference type="GO" id="GO:0016798">
    <property type="term" value="F:hydrolase activity, acting on glycosyl bonds"/>
    <property type="evidence" value="ECO:0007669"/>
    <property type="project" value="UniProtKB-KW"/>
</dbReference>
<dbReference type="Pfam" id="PF22058">
    <property type="entry name" value="X25_BaPul_like"/>
    <property type="match status" value="1"/>
</dbReference>
<dbReference type="RefSeq" id="WP_208740223.1">
    <property type="nucleotide sequence ID" value="NZ_CP024915.1"/>
</dbReference>
<accession>A0A2L0UIP2</accession>
<keyword evidence="3" id="KW-0326">Glycosidase</keyword>
<evidence type="ECO:0000313" key="4">
    <source>
        <dbReference type="Proteomes" id="UP000239187"/>
    </source>
</evidence>
<dbReference type="CDD" id="cd12962">
    <property type="entry name" value="X25_BaPul_like"/>
    <property type="match status" value="1"/>
</dbReference>
<dbReference type="SUPFAM" id="SSF81296">
    <property type="entry name" value="E set domains"/>
    <property type="match status" value="1"/>
</dbReference>
<protein>
    <submittedName>
        <fullName evidence="3">Glycosidase</fullName>
    </submittedName>
</protein>
<reference evidence="3 4" key="1">
    <citation type="submission" date="2017-11" db="EMBL/GenBank/DDBJ databases">
        <title>Draft genome of Arthrobacter agilis strain UMCV2, a plant growth-promoting rhizobacterium and biocontrol capacity of phytopathogenic fungi.</title>
        <authorList>
            <person name="Martinez-Camara R."/>
            <person name="Santoyo G."/>
            <person name="Moreno-Hagelsieb G."/>
            <person name="Valencia-Cantero E."/>
        </authorList>
    </citation>
    <scope>NUCLEOTIDE SEQUENCE [LARGE SCALE GENOMIC DNA]</scope>
    <source>
        <strain evidence="3 4">UMCV2</strain>
    </source>
</reference>
<dbReference type="GO" id="GO:0005975">
    <property type="term" value="P:carbohydrate metabolic process"/>
    <property type="evidence" value="ECO:0007669"/>
    <property type="project" value="UniProtKB-ARBA"/>
</dbReference>
<feature type="domain" description="Amylopullulanase X25" evidence="2">
    <location>
        <begin position="210"/>
        <end position="300"/>
    </location>
</feature>
<feature type="region of interest" description="Disordered" evidence="1">
    <location>
        <begin position="127"/>
        <end position="162"/>
    </location>
</feature>
<organism evidence="3 4">
    <name type="scientific">Arthrobacter agilis</name>
    <dbReference type="NCBI Taxonomy" id="37921"/>
    <lineage>
        <taxon>Bacteria</taxon>
        <taxon>Bacillati</taxon>
        <taxon>Actinomycetota</taxon>
        <taxon>Actinomycetes</taxon>
        <taxon>Micrococcales</taxon>
        <taxon>Micrococcaceae</taxon>
        <taxon>Arthrobacter</taxon>
    </lineage>
</organism>
<dbReference type="InterPro" id="IPR013783">
    <property type="entry name" value="Ig-like_fold"/>
</dbReference>
<dbReference type="Gene3D" id="2.60.40.10">
    <property type="entry name" value="Immunoglobulins"/>
    <property type="match status" value="1"/>
</dbReference>
<proteinExistence type="predicted"/>
<keyword evidence="3" id="KW-0378">Hydrolase</keyword>
<dbReference type="Proteomes" id="UP000239187">
    <property type="component" value="Chromosome"/>
</dbReference>
<evidence type="ECO:0000256" key="1">
    <source>
        <dbReference type="SAM" id="MobiDB-lite"/>
    </source>
</evidence>
<evidence type="ECO:0000259" key="2">
    <source>
        <dbReference type="Pfam" id="PF22058"/>
    </source>
</evidence>
<sequence length="304" mass="32988">MMDGERRPTSTKETAIAPRNSTNVRLRTTLALLADRQKSGTIVAPSELMSQAVAEVPFDEKEAELLAGGVPRGYKALTTATSKLVKAGWLVKGRSGWTATDEGVRAVEVFSDADQFANAVLSGAPVPERASEAPAHVPQAPEQLGEEAQSAPADDSDPDESMAKLVESPVAEDPTPPEVPVTLEVTDTAPEHAPTDTPADEAWQDQPQSVALSGDFDPLFGEAGHWSTDLRELQFAWEPTENTWKLSLQLPAGNYQFKILVNGSWDENYGRFGVRDGENHELHLLSDTTVTFRFDYATKDIETS</sequence>
<name>A0A2L0UIP2_9MICC</name>
<gene>
    <name evidence="3" type="ORF">CVO76_16845</name>
</gene>